<protein>
    <submittedName>
        <fullName evidence="3">Glycosyltransferase family 4 protein</fullName>
    </submittedName>
</protein>
<accession>A0A6H9Q705</accession>
<feature type="domain" description="Glycosyltransferase subfamily 4-like N-terminal" evidence="2">
    <location>
        <begin position="13"/>
        <end position="168"/>
    </location>
</feature>
<dbReference type="InterPro" id="IPR028098">
    <property type="entry name" value="Glyco_trans_4-like_N"/>
</dbReference>
<feature type="domain" description="Glycosyl transferase family 1" evidence="1">
    <location>
        <begin position="185"/>
        <end position="321"/>
    </location>
</feature>
<dbReference type="RefSeq" id="WP_055256846.1">
    <property type="nucleotide sequence ID" value="NZ_CAXSSI010000025.1"/>
</dbReference>
<dbReference type="SUPFAM" id="SSF53756">
    <property type="entry name" value="UDP-Glycosyltransferase/glycogen phosphorylase"/>
    <property type="match status" value="1"/>
</dbReference>
<dbReference type="AlphaFoldDB" id="A0A6H9Q705"/>
<sequence>MRIMEVVTRSDLGGAQSVVINLSNSLCKYHEVIVVAGTEGGGQMGQLLYDNVKQESVKWLRRSVSLKNDLLSLVCLWRLYHKYQPDVIHLHSSKVGILGRLVFPKSKIVYTVHGFDSIRLAYRKFLPLERFLQNRCKALVGVCQYDKKNLLEEKITHQVGFVYNGIKTVKIDDNLKLPDECLQYEKIILCIARLSKPKRFDLFLEVADLLHQYAFVWIGNQSDVDTCGHKNVFCLGSIPNAGRYNHLADLFFLPTNYEGLPMVILEAMSLGKPVITSNVGGVNEMVISGWNGYALDNVAEQFADKIRLVLNNEDLYAGFSKHSLELFKQKFTVEKMVEEYLLLYNLKSS</sequence>
<gene>
    <name evidence="3" type="ORF">F2Y39_22650</name>
</gene>
<dbReference type="EMBL" id="VVYJ01000028">
    <property type="protein sequence ID" value="KAA5469617.1"/>
    <property type="molecule type" value="Genomic_DNA"/>
</dbReference>
<dbReference type="GO" id="GO:0016757">
    <property type="term" value="F:glycosyltransferase activity"/>
    <property type="evidence" value="ECO:0007669"/>
    <property type="project" value="InterPro"/>
</dbReference>
<dbReference type="InterPro" id="IPR050194">
    <property type="entry name" value="Glycosyltransferase_grp1"/>
</dbReference>
<evidence type="ECO:0000259" key="1">
    <source>
        <dbReference type="Pfam" id="PF00534"/>
    </source>
</evidence>
<dbReference type="Proteomes" id="UP000427825">
    <property type="component" value="Unassembled WGS sequence"/>
</dbReference>
<organism evidence="3 4">
    <name type="scientific">Bacteroides caccae</name>
    <dbReference type="NCBI Taxonomy" id="47678"/>
    <lineage>
        <taxon>Bacteria</taxon>
        <taxon>Pseudomonadati</taxon>
        <taxon>Bacteroidota</taxon>
        <taxon>Bacteroidia</taxon>
        <taxon>Bacteroidales</taxon>
        <taxon>Bacteroidaceae</taxon>
        <taxon>Bacteroides</taxon>
    </lineage>
</organism>
<name>A0A6H9Q705_9BACE</name>
<dbReference type="Pfam" id="PF13439">
    <property type="entry name" value="Glyco_transf_4"/>
    <property type="match status" value="1"/>
</dbReference>
<comment type="caution">
    <text evidence="3">The sequence shown here is derived from an EMBL/GenBank/DDBJ whole genome shotgun (WGS) entry which is preliminary data.</text>
</comment>
<reference evidence="3 4" key="1">
    <citation type="journal article" date="2019" name="Nat. Med.">
        <title>A library of human gut bacterial isolates paired with longitudinal multiomics data enables mechanistic microbiome research.</title>
        <authorList>
            <person name="Poyet M."/>
            <person name="Groussin M."/>
            <person name="Gibbons S.M."/>
            <person name="Avila-Pacheco J."/>
            <person name="Jiang X."/>
            <person name="Kearney S.M."/>
            <person name="Perrotta A.R."/>
            <person name="Berdy B."/>
            <person name="Zhao S."/>
            <person name="Lieberman T.D."/>
            <person name="Swanson P.K."/>
            <person name="Smith M."/>
            <person name="Roesemann S."/>
            <person name="Alexander J.E."/>
            <person name="Rich S.A."/>
            <person name="Livny J."/>
            <person name="Vlamakis H."/>
            <person name="Clish C."/>
            <person name="Bullock K."/>
            <person name="Deik A."/>
            <person name="Scott J."/>
            <person name="Pierce K.A."/>
            <person name="Xavier R.J."/>
            <person name="Alm E.J."/>
        </authorList>
    </citation>
    <scope>NUCLEOTIDE SEQUENCE [LARGE SCALE GENOMIC DNA]</scope>
    <source>
        <strain evidence="3 4">BIOML-A25</strain>
    </source>
</reference>
<dbReference type="PANTHER" id="PTHR45947:SF3">
    <property type="entry name" value="SULFOQUINOVOSYL TRANSFERASE SQD2"/>
    <property type="match status" value="1"/>
</dbReference>
<evidence type="ECO:0000313" key="3">
    <source>
        <dbReference type="EMBL" id="KAA5469617.1"/>
    </source>
</evidence>
<proteinExistence type="predicted"/>
<dbReference type="InterPro" id="IPR001296">
    <property type="entry name" value="Glyco_trans_1"/>
</dbReference>
<keyword evidence="3" id="KW-0808">Transferase</keyword>
<dbReference type="PANTHER" id="PTHR45947">
    <property type="entry name" value="SULFOQUINOVOSYL TRANSFERASE SQD2"/>
    <property type="match status" value="1"/>
</dbReference>
<dbReference type="Pfam" id="PF00534">
    <property type="entry name" value="Glycos_transf_1"/>
    <property type="match status" value="1"/>
</dbReference>
<dbReference type="Gene3D" id="3.40.50.2000">
    <property type="entry name" value="Glycogen Phosphorylase B"/>
    <property type="match status" value="2"/>
</dbReference>
<evidence type="ECO:0000259" key="2">
    <source>
        <dbReference type="Pfam" id="PF13439"/>
    </source>
</evidence>
<evidence type="ECO:0000313" key="4">
    <source>
        <dbReference type="Proteomes" id="UP000427825"/>
    </source>
</evidence>